<dbReference type="Proteomes" id="UP001152795">
    <property type="component" value="Unassembled WGS sequence"/>
</dbReference>
<comment type="subcellular location">
    <subcellularLocation>
        <location evidence="1">Nucleus</location>
    </subcellularLocation>
</comment>
<dbReference type="Gene3D" id="1.20.920.10">
    <property type="entry name" value="Bromodomain-like"/>
    <property type="match status" value="1"/>
</dbReference>
<keyword evidence="6" id="KW-1185">Reference proteome</keyword>
<keyword evidence="2" id="KW-0103">Bromodomain</keyword>
<keyword evidence="3" id="KW-0539">Nucleus</keyword>
<dbReference type="PROSITE" id="PS50119">
    <property type="entry name" value="ZF_BBOX"/>
    <property type="match status" value="1"/>
</dbReference>
<dbReference type="PRINTS" id="PR00503">
    <property type="entry name" value="BROMODOMAIN"/>
</dbReference>
<feature type="compositionally biased region" description="Low complexity" evidence="4">
    <location>
        <begin position="394"/>
        <end position="407"/>
    </location>
</feature>
<feature type="compositionally biased region" description="Basic and acidic residues" evidence="4">
    <location>
        <begin position="410"/>
        <end position="420"/>
    </location>
</feature>
<dbReference type="OrthoDB" id="784962at2759"/>
<protein>
    <submittedName>
        <fullName evidence="5">Transcription activator BRG1-like isoform X1</fullName>
    </submittedName>
</protein>
<accession>A0A6S7GK51</accession>
<dbReference type="CDD" id="cd19757">
    <property type="entry name" value="Bbox1"/>
    <property type="match status" value="1"/>
</dbReference>
<evidence type="ECO:0000256" key="3">
    <source>
        <dbReference type="ARBA" id="ARBA00023242"/>
    </source>
</evidence>
<dbReference type="GO" id="GO:0008270">
    <property type="term" value="F:zinc ion binding"/>
    <property type="evidence" value="ECO:0007669"/>
    <property type="project" value="InterPro"/>
</dbReference>
<dbReference type="CDD" id="cd04369">
    <property type="entry name" value="Bromodomain"/>
    <property type="match status" value="1"/>
</dbReference>
<dbReference type="PANTHER" id="PTHR45915:SF6">
    <property type="entry name" value="E3 UBIQUITIN-PROTEIN LIGASE TRIM33"/>
    <property type="match status" value="1"/>
</dbReference>
<reference evidence="5" key="1">
    <citation type="submission" date="2020-04" db="EMBL/GenBank/DDBJ databases">
        <authorList>
            <person name="Alioto T."/>
            <person name="Alioto T."/>
            <person name="Gomez Garrido J."/>
        </authorList>
    </citation>
    <scope>NUCLEOTIDE SEQUENCE</scope>
    <source>
        <strain evidence="5">A484AB</strain>
    </source>
</reference>
<evidence type="ECO:0000256" key="1">
    <source>
        <dbReference type="ARBA" id="ARBA00004123"/>
    </source>
</evidence>
<dbReference type="AlphaFoldDB" id="A0A6S7GK51"/>
<evidence type="ECO:0000256" key="4">
    <source>
        <dbReference type="SAM" id="MobiDB-lite"/>
    </source>
</evidence>
<dbReference type="SUPFAM" id="SSF47370">
    <property type="entry name" value="Bromodomain"/>
    <property type="match status" value="1"/>
</dbReference>
<evidence type="ECO:0000313" key="5">
    <source>
        <dbReference type="EMBL" id="CAB3985320.1"/>
    </source>
</evidence>
<dbReference type="Pfam" id="PF00439">
    <property type="entry name" value="Bromodomain"/>
    <property type="match status" value="1"/>
</dbReference>
<evidence type="ECO:0000313" key="6">
    <source>
        <dbReference type="Proteomes" id="UP001152795"/>
    </source>
</evidence>
<comment type="caution">
    <text evidence="5">The sequence shown here is derived from an EMBL/GenBank/DDBJ whole genome shotgun (WGS) entry which is preliminary data.</text>
</comment>
<gene>
    <name evidence="5" type="ORF">PACLA_8A079021</name>
</gene>
<name>A0A6S7GK51_PARCT</name>
<sequence>MNSRELDEIFTKMDENTKKMPEKEDYERCQEYCDGNIAIFYCPQCLTNYCAECYEKEHKLKRRKENHEKISTPRKVCREHHLTLEYQNKSRYMCCMCVKELPPGELARNIIEPIDGVATVLKEKLEDRIRELELVSQAIHKKIEASDESISSAVECARSEVRRFFTALNLLLNKQEESFQHQLTSLLHTTTSKPIFNEMKETLEAMEELVKKGKALLCEDNLVVAKKFDHISRVIDGLLDCENIKKFPSPTLNVSINVHRHLLEMVRHPGYISTTFDECRGNVVYKCEQKPKKLDENLEKNFNTKEQQDIRETFPTPPQVAMCSPPISVTGDDEDMSYSLLPQFSRNSSPIFDSTEEDSTLRPLAVNNVNDKDINKANPRSSLCSCNSEMSLDTTQKQQQTTKADTAYQRTEDKQDSYSKCKENKENKNVKRKLSDKNLYLPFPRKTRRTEASKELNLCDKLLTELWVSDNSFPFARPVDQKKVPKYYEVVKNPIDLTAIKTKLQSIIYDSVYDFVDDMKLLFDNCFLFNPPTSAIFENGVKLEQQFMELMRASFPSLYYQSSIPGNNVAQDKTA</sequence>
<dbReference type="SMART" id="SM00297">
    <property type="entry name" value="BROMO"/>
    <property type="match status" value="1"/>
</dbReference>
<proteinExistence type="predicted"/>
<dbReference type="GO" id="GO:0000785">
    <property type="term" value="C:chromatin"/>
    <property type="evidence" value="ECO:0007669"/>
    <property type="project" value="TreeGrafter"/>
</dbReference>
<dbReference type="InterPro" id="IPR036427">
    <property type="entry name" value="Bromodomain-like_sf"/>
</dbReference>
<evidence type="ECO:0000256" key="2">
    <source>
        <dbReference type="ARBA" id="ARBA00023117"/>
    </source>
</evidence>
<feature type="region of interest" description="Disordered" evidence="4">
    <location>
        <begin position="394"/>
        <end position="420"/>
    </location>
</feature>
<dbReference type="PANTHER" id="PTHR45915">
    <property type="entry name" value="TRANSCRIPTION INTERMEDIARY FACTOR"/>
    <property type="match status" value="1"/>
</dbReference>
<dbReference type="EMBL" id="CACRXK020000857">
    <property type="protein sequence ID" value="CAB3985320.1"/>
    <property type="molecule type" value="Genomic_DNA"/>
</dbReference>
<organism evidence="5 6">
    <name type="scientific">Paramuricea clavata</name>
    <name type="common">Red gorgonian</name>
    <name type="synonym">Violescent sea-whip</name>
    <dbReference type="NCBI Taxonomy" id="317549"/>
    <lineage>
        <taxon>Eukaryota</taxon>
        <taxon>Metazoa</taxon>
        <taxon>Cnidaria</taxon>
        <taxon>Anthozoa</taxon>
        <taxon>Octocorallia</taxon>
        <taxon>Malacalcyonacea</taxon>
        <taxon>Plexauridae</taxon>
        <taxon>Paramuricea</taxon>
    </lineage>
</organism>
<dbReference type="GO" id="GO:0005634">
    <property type="term" value="C:nucleus"/>
    <property type="evidence" value="ECO:0007669"/>
    <property type="project" value="UniProtKB-SubCell"/>
</dbReference>
<dbReference type="PROSITE" id="PS50014">
    <property type="entry name" value="BROMODOMAIN_2"/>
    <property type="match status" value="1"/>
</dbReference>
<dbReference type="InterPro" id="IPR000315">
    <property type="entry name" value="Znf_B-box"/>
</dbReference>
<dbReference type="InterPro" id="IPR001487">
    <property type="entry name" value="Bromodomain"/>
</dbReference>